<feature type="chain" id="PRO_5042162881" description="NodB homology domain-containing protein" evidence="2">
    <location>
        <begin position="21"/>
        <end position="483"/>
    </location>
</feature>
<feature type="compositionally biased region" description="Basic residues" evidence="1">
    <location>
        <begin position="96"/>
        <end position="116"/>
    </location>
</feature>
<proteinExistence type="predicted"/>
<reference evidence="3" key="1">
    <citation type="journal article" date="2023" name="Mol. Biol. Evol.">
        <title>Third-Generation Sequencing Reveals the Adaptive Role of the Epigenome in Three Deep-Sea Polychaetes.</title>
        <authorList>
            <person name="Perez M."/>
            <person name="Aroh O."/>
            <person name="Sun Y."/>
            <person name="Lan Y."/>
            <person name="Juniper S.K."/>
            <person name="Young C.R."/>
            <person name="Angers B."/>
            <person name="Qian P.Y."/>
        </authorList>
    </citation>
    <scope>NUCLEOTIDE SEQUENCE</scope>
    <source>
        <strain evidence="3">P08H-3</strain>
    </source>
</reference>
<feature type="compositionally biased region" description="Basic and acidic residues" evidence="1">
    <location>
        <begin position="117"/>
        <end position="159"/>
    </location>
</feature>
<evidence type="ECO:0000256" key="2">
    <source>
        <dbReference type="SAM" id="SignalP"/>
    </source>
</evidence>
<name>A0AAD9JEQ4_9ANNE</name>
<comment type="caution">
    <text evidence="3">The sequence shown here is derived from an EMBL/GenBank/DDBJ whole genome shotgun (WGS) entry which is preliminary data.</text>
</comment>
<gene>
    <name evidence="3" type="ORF">LSH36_351g02085</name>
</gene>
<sequence length="483" mass="55383">MMASSTRQLLLIVCFQLIIAADSWIIEDISTKSRLNRPNVVLGRSLSSERSTPYYEERNDLKYTMSGIALPQVAGHRERQTQIHGIPVENQEKHDRRAKINSRRIEKRGRPAAKHTRPAEKHSRPTEKHSRPAEKHSRPAERHSRPTERHSSSSADSKKSSVVNYADKECVVQKVFPVNSGIPCNLTTTQTPMFVYFSFDDAITPWNIRFYRQLFSDEHRNPDGCPIRATFFNSHHNTQYGLLQELWQLKHEVASHSISHRGPSTWWSINATQQDWYDEIVGQRDNIHRQTAAAAGSRGGIPIAEIQGMRAPFLALGGDLQFGMLERNGFLYDSSIPNNNNHPSWPFTLHEPSAMNGPICRSPYCPVEPHNVWEVVMNVYFMNESGSVTPCSMIDGCRPRNGRLGALRFLRANFQRHYDDKVPFGINMHAAWFAFEGYLDAMNSFIGEMLERNDVYIVPIRKLIEWIKHPLTISKMNEIRFSC</sequence>
<evidence type="ECO:0000256" key="1">
    <source>
        <dbReference type="SAM" id="MobiDB-lite"/>
    </source>
</evidence>
<dbReference type="AlphaFoldDB" id="A0AAD9JEQ4"/>
<dbReference type="InterPro" id="IPR011330">
    <property type="entry name" value="Glyco_hydro/deAcase_b/a-brl"/>
</dbReference>
<dbReference type="GO" id="GO:0005975">
    <property type="term" value="P:carbohydrate metabolic process"/>
    <property type="evidence" value="ECO:0007669"/>
    <property type="project" value="InterPro"/>
</dbReference>
<protein>
    <recommendedName>
        <fullName evidence="5">NodB homology domain-containing protein</fullName>
    </recommendedName>
</protein>
<dbReference type="PANTHER" id="PTHR45985:SF3">
    <property type="entry name" value="CHITIN DEACETYLASE-LIKE 4"/>
    <property type="match status" value="1"/>
</dbReference>
<dbReference type="Proteomes" id="UP001208570">
    <property type="component" value="Unassembled WGS sequence"/>
</dbReference>
<evidence type="ECO:0008006" key="5">
    <source>
        <dbReference type="Google" id="ProtNLM"/>
    </source>
</evidence>
<keyword evidence="2" id="KW-0732">Signal</keyword>
<dbReference type="PANTHER" id="PTHR45985">
    <property type="match status" value="1"/>
</dbReference>
<dbReference type="SUPFAM" id="SSF88713">
    <property type="entry name" value="Glycoside hydrolase/deacetylase"/>
    <property type="match status" value="1"/>
</dbReference>
<evidence type="ECO:0000313" key="3">
    <source>
        <dbReference type="EMBL" id="KAK2151788.1"/>
    </source>
</evidence>
<accession>A0AAD9JEQ4</accession>
<evidence type="ECO:0000313" key="4">
    <source>
        <dbReference type="Proteomes" id="UP001208570"/>
    </source>
</evidence>
<dbReference type="InterPro" id="IPR052740">
    <property type="entry name" value="CE4"/>
</dbReference>
<keyword evidence="4" id="KW-1185">Reference proteome</keyword>
<feature type="signal peptide" evidence="2">
    <location>
        <begin position="1"/>
        <end position="20"/>
    </location>
</feature>
<dbReference type="Gene3D" id="3.20.20.370">
    <property type="entry name" value="Glycoside hydrolase/deacetylase"/>
    <property type="match status" value="1"/>
</dbReference>
<dbReference type="EMBL" id="JAODUP010000351">
    <property type="protein sequence ID" value="KAK2151788.1"/>
    <property type="molecule type" value="Genomic_DNA"/>
</dbReference>
<organism evidence="3 4">
    <name type="scientific">Paralvinella palmiformis</name>
    <dbReference type="NCBI Taxonomy" id="53620"/>
    <lineage>
        <taxon>Eukaryota</taxon>
        <taxon>Metazoa</taxon>
        <taxon>Spiralia</taxon>
        <taxon>Lophotrochozoa</taxon>
        <taxon>Annelida</taxon>
        <taxon>Polychaeta</taxon>
        <taxon>Sedentaria</taxon>
        <taxon>Canalipalpata</taxon>
        <taxon>Terebellida</taxon>
        <taxon>Terebelliformia</taxon>
        <taxon>Alvinellidae</taxon>
        <taxon>Paralvinella</taxon>
    </lineage>
</organism>
<feature type="region of interest" description="Disordered" evidence="1">
    <location>
        <begin position="73"/>
        <end position="160"/>
    </location>
</feature>